<evidence type="ECO:0000313" key="2">
    <source>
        <dbReference type="Proteomes" id="UP000223363"/>
    </source>
</evidence>
<protein>
    <submittedName>
        <fullName evidence="1">Uncharacterized protein</fullName>
    </submittedName>
</protein>
<reference evidence="2" key="1">
    <citation type="submission" date="2017-06" db="EMBL/GenBank/DDBJ databases">
        <authorList>
            <person name="Zhao X."/>
        </authorList>
    </citation>
    <scope>NUCLEOTIDE SEQUENCE [LARGE SCALE GENOMIC DNA]</scope>
</reference>
<keyword evidence="2" id="KW-1185">Reference proteome</keyword>
<gene>
    <name evidence="1" type="ORF">2050HW_00212</name>
</gene>
<dbReference type="EMBL" id="MF285618">
    <property type="protein sequence ID" value="ATA65547.1"/>
    <property type="molecule type" value="Genomic_DNA"/>
</dbReference>
<evidence type="ECO:0000313" key="1">
    <source>
        <dbReference type="EMBL" id="ATA65547.1"/>
    </source>
</evidence>
<organism evidence="1 2">
    <name type="scientific">Serratia phage vB_SmaM_ 2050HW</name>
    <dbReference type="NCBI Taxonomy" id="2024252"/>
    <lineage>
        <taxon>Viruses</taxon>
        <taxon>Duplodnaviria</taxon>
        <taxon>Heunggongvirae</taxon>
        <taxon>Uroviricota</taxon>
        <taxon>Caudoviricetes</taxon>
        <taxon>Chimalliviridae</taxon>
        <taxon>Moabitevirus</taxon>
        <taxon>Moabitevirus mv2050HW</taxon>
    </lineage>
</organism>
<proteinExistence type="predicted"/>
<name>A0A289YVM3_9CAUD</name>
<dbReference type="Proteomes" id="UP000223363">
    <property type="component" value="Segment"/>
</dbReference>
<sequence length="183" mass="20874">MANKTREQLLEELKVAINANVQHCSRIAKTKEEAAVMVAGSILRILDGVTSSFPHAVNLVANANTKEDKDYLRSTNRDWLSEDTDFTPMDYIYKTITIDYQPADFFPSLVKRYKDMAMSLNLEDPTMTGSHLVWMLEELASNEDQSDTKKHRWLGYIQGILIAHGVTTVDKERNFTRRIFNGA</sequence>
<accession>A0A289YVM3</accession>